<proteinExistence type="inferred from homology"/>
<evidence type="ECO:0000313" key="7">
    <source>
        <dbReference type="Proteomes" id="UP001486207"/>
    </source>
</evidence>
<evidence type="ECO:0000256" key="2">
    <source>
        <dbReference type="ARBA" id="ARBA00011322"/>
    </source>
</evidence>
<keyword evidence="4" id="KW-0175">Coiled coil</keyword>
<evidence type="ECO:0000313" key="6">
    <source>
        <dbReference type="EMBL" id="MER7379543.1"/>
    </source>
</evidence>
<evidence type="ECO:0000256" key="1">
    <source>
        <dbReference type="ARBA" id="ARBA00006930"/>
    </source>
</evidence>
<reference evidence="6 7" key="1">
    <citation type="submission" date="2024-06" db="EMBL/GenBank/DDBJ databases">
        <title>The Natural Products Discovery Center: Release of the First 8490 Sequenced Strains for Exploring Actinobacteria Biosynthetic Diversity.</title>
        <authorList>
            <person name="Kalkreuter E."/>
            <person name="Kautsar S.A."/>
            <person name="Yang D."/>
            <person name="Bader C.D."/>
            <person name="Teijaro C.N."/>
            <person name="Fluegel L."/>
            <person name="Davis C.M."/>
            <person name="Simpson J.R."/>
            <person name="Lauterbach L."/>
            <person name="Steele A.D."/>
            <person name="Gui C."/>
            <person name="Meng S."/>
            <person name="Li G."/>
            <person name="Viehrig K."/>
            <person name="Ye F."/>
            <person name="Su P."/>
            <person name="Kiefer A.F."/>
            <person name="Nichols A."/>
            <person name="Cepeda A.J."/>
            <person name="Yan W."/>
            <person name="Fan B."/>
            <person name="Jiang Y."/>
            <person name="Adhikari A."/>
            <person name="Zheng C.-J."/>
            <person name="Schuster L."/>
            <person name="Cowan T.M."/>
            <person name="Smanski M.J."/>
            <person name="Chevrette M.G."/>
            <person name="De Carvalho L.P.S."/>
            <person name="Shen B."/>
        </authorList>
    </citation>
    <scope>NUCLEOTIDE SEQUENCE [LARGE SCALE GENOMIC DNA]</scope>
    <source>
        <strain evidence="6 7">NPDC000155</strain>
    </source>
</reference>
<dbReference type="Pfam" id="PF13476">
    <property type="entry name" value="AAA_23"/>
    <property type="match status" value="1"/>
</dbReference>
<dbReference type="Pfam" id="PF13558">
    <property type="entry name" value="SbcC_Walker_B"/>
    <property type="match status" value="1"/>
</dbReference>
<comment type="similarity">
    <text evidence="1">Belongs to the SMC family. SbcC subfamily.</text>
</comment>
<evidence type="ECO:0000256" key="4">
    <source>
        <dbReference type="SAM" id="Coils"/>
    </source>
</evidence>
<comment type="caution">
    <text evidence="6">The sequence shown here is derived from an EMBL/GenBank/DDBJ whole genome shotgun (WGS) entry which is preliminary data.</text>
</comment>
<dbReference type="Proteomes" id="UP001486207">
    <property type="component" value="Unassembled WGS sequence"/>
</dbReference>
<evidence type="ECO:0000259" key="5">
    <source>
        <dbReference type="Pfam" id="PF13476"/>
    </source>
</evidence>
<sequence>MRLHRLDMTAFGPFGATQSVDFDALSLAGLFLLHGPTGAGKTSVLDAVCYALYGSVPGARQTGQGMTLRSDHAAPGTRTEVALELSVSGRRLEITRQPPWERPKKRGSGKTLDKAQSWLREYDAQTATWKDLSRSHQEIGEEITQLLGMSREQFCQVVLLPQGDFARFLRADAEARGRLLGRLFDTHRFAEAEKRLAERRRAAEAQVRDGDAALLADAHRMQQAAGDAMALPDLAPGEPGLAEVILGAAAVARSTAREQLTIAHCGLLAAESAQAGAERALGDVREVARLQRRFADARERAGLLEDRADAHRDAQARMERGRKAEVVAPALELREAADAEHGRVATAEARARALLRGALAGGGADAASRALAGGGALPQGAALAEADAAGLAAVARRVAEELGGLESARRGERRLAELIEERTRFDRQERADDDVRVETEAWLAGWDETRGGLQARIESAQEAANRADQLAVQREPARQRLAAARMRDQLAGDTDAAAQQASEAQDRALKAKEHWLDIKEQRLNGIAAELAAQLEDGEPCAVCGAVDHPAPARKDAGHVDREAEERALAAYQRAEERHAEAEQRLGVVREALAAATAEAGDMPTSRLAQAADELEREYALARRDASALHSAHEELRRAETEHEQRTAAHQQAEVRAAARVGHRERMDREKAALEAELAQARGTAGSVAARAAQLERQAALLTDAADTARVAEDTAQRLKDADARLADAAFRAGFDTPQAAAAALLDDDAHRDLQRRLDAWQSEEAAVRAVLAEADTAAAAQRPPADLMAAERTASTATQRVRDAASTRDAAARRCTELDRLSARVVAAVRQLAPLRSEYDRVARLAALTAGTSADNERKMRLESYVLAARLEQVAAAATVRLQRMSSGRYTLVHSDDRTGRGRSGLGLHVVDAWTGRERDTATLSGGETFFASLALALGLADVVTDEAGGVRLDTLFIDEGFGSLDDQTLDEVLDVLDSLRERDRSVGIVSHVADLRRRIHAQLEVVKGRSGSTLRQRGH</sequence>
<feature type="coiled-coil region" evidence="4">
    <location>
        <begin position="564"/>
        <end position="631"/>
    </location>
</feature>
<feature type="domain" description="Rad50/SbcC-type AAA" evidence="5">
    <location>
        <begin position="5"/>
        <end position="197"/>
    </location>
</feature>
<name>A0ABV1Y6P2_9ACTN</name>
<dbReference type="Gene3D" id="3.40.50.300">
    <property type="entry name" value="P-loop containing nucleotide triphosphate hydrolases"/>
    <property type="match status" value="2"/>
</dbReference>
<dbReference type="PANTHER" id="PTHR32114:SF2">
    <property type="entry name" value="ABC TRANSPORTER ABCH.3"/>
    <property type="match status" value="1"/>
</dbReference>
<evidence type="ECO:0000256" key="3">
    <source>
        <dbReference type="ARBA" id="ARBA00013368"/>
    </source>
</evidence>
<accession>A0ABV1Y6P2</accession>
<dbReference type="InterPro" id="IPR027417">
    <property type="entry name" value="P-loop_NTPase"/>
</dbReference>
<keyword evidence="7" id="KW-1185">Reference proteome</keyword>
<organism evidence="6 7">
    <name type="scientific">Streptomyces lanatus</name>
    <dbReference type="NCBI Taxonomy" id="66900"/>
    <lineage>
        <taxon>Bacteria</taxon>
        <taxon>Bacillati</taxon>
        <taxon>Actinomycetota</taxon>
        <taxon>Actinomycetes</taxon>
        <taxon>Kitasatosporales</taxon>
        <taxon>Streptomycetaceae</taxon>
        <taxon>Streptomyces</taxon>
    </lineage>
</organism>
<protein>
    <recommendedName>
        <fullName evidence="3">Nuclease SbcCD subunit C</fullName>
    </recommendedName>
</protein>
<comment type="subunit">
    <text evidence="2">Heterodimer of SbcC and SbcD.</text>
</comment>
<dbReference type="SUPFAM" id="SSF52540">
    <property type="entry name" value="P-loop containing nucleoside triphosphate hydrolases"/>
    <property type="match status" value="1"/>
</dbReference>
<dbReference type="PANTHER" id="PTHR32114">
    <property type="entry name" value="ABC TRANSPORTER ABCH.3"/>
    <property type="match status" value="1"/>
</dbReference>
<dbReference type="RefSeq" id="WP_190072304.1">
    <property type="nucleotide sequence ID" value="NZ_BNBM01000009.1"/>
</dbReference>
<gene>
    <name evidence="6" type="ORF">ABT384_43860</name>
</gene>
<dbReference type="EMBL" id="JBEPFB010000034">
    <property type="protein sequence ID" value="MER7379543.1"/>
    <property type="molecule type" value="Genomic_DNA"/>
</dbReference>
<dbReference type="InterPro" id="IPR038729">
    <property type="entry name" value="Rad50/SbcC_AAA"/>
</dbReference>